<name>A0A373FNE8_COMTE</name>
<dbReference type="OrthoDB" id="8792388at2"/>
<dbReference type="EMBL" id="QURR01000007">
    <property type="protein sequence ID" value="RGE45688.1"/>
    <property type="molecule type" value="Genomic_DNA"/>
</dbReference>
<protein>
    <submittedName>
        <fullName evidence="8">Lipopolysaccharide biosynthesis protein</fullName>
    </submittedName>
</protein>
<dbReference type="PANTHER" id="PTHR32309:SF31">
    <property type="entry name" value="CAPSULAR EXOPOLYSACCHARIDE FAMILY"/>
    <property type="match status" value="1"/>
</dbReference>
<dbReference type="Proteomes" id="UP000261948">
    <property type="component" value="Unassembled WGS sequence"/>
</dbReference>
<keyword evidence="4 6" id="KW-1133">Transmembrane helix</keyword>
<evidence type="ECO:0000256" key="6">
    <source>
        <dbReference type="SAM" id="Phobius"/>
    </source>
</evidence>
<accession>A0A373FNE8</accession>
<dbReference type="AlphaFoldDB" id="A0A373FNE8"/>
<evidence type="ECO:0000313" key="8">
    <source>
        <dbReference type="EMBL" id="RGE45688.1"/>
    </source>
</evidence>
<sequence>MQNNPPAVITESKNQSDDELDLLDLLVTLAENWKLLIFGPIAVGLIALGLSFTLSKTYQSDSSVQVERTGSAFSAPVAASLAMSADVLRKVAPFAGLDDGLTSEEIHKKLSKRIQVSVGKQDKLLNVSTQANSPESAQRLNQALLDSLFPYSKPRGLEKKQLELQLESERKRLQESLKLEQDTGASIAAGKSVSEASSRLYGELLAANSTRQRSVLDMERRLEGLDNDDVVQAPTLPESSIKPKKSLIAIGATVATGFALLLFVFARQALRSVQQSSVDQAEKIARIKKAFIH</sequence>
<evidence type="ECO:0000256" key="5">
    <source>
        <dbReference type="ARBA" id="ARBA00023136"/>
    </source>
</evidence>
<keyword evidence="3 6" id="KW-0812">Transmembrane</keyword>
<feature type="transmembrane region" description="Helical" evidence="6">
    <location>
        <begin position="35"/>
        <end position="54"/>
    </location>
</feature>
<gene>
    <name evidence="8" type="ORF">DZC30_06970</name>
</gene>
<keyword evidence="2" id="KW-1003">Cell membrane</keyword>
<proteinExistence type="predicted"/>
<feature type="transmembrane region" description="Helical" evidence="6">
    <location>
        <begin position="247"/>
        <end position="266"/>
    </location>
</feature>
<keyword evidence="5 6" id="KW-0472">Membrane</keyword>
<comment type="subcellular location">
    <subcellularLocation>
        <location evidence="1">Cell membrane</location>
        <topology evidence="1">Multi-pass membrane protein</topology>
    </subcellularLocation>
</comment>
<comment type="caution">
    <text evidence="8">The sequence shown here is derived from an EMBL/GenBank/DDBJ whole genome shotgun (WGS) entry which is preliminary data.</text>
</comment>
<evidence type="ECO:0000256" key="1">
    <source>
        <dbReference type="ARBA" id="ARBA00004651"/>
    </source>
</evidence>
<dbReference type="InterPro" id="IPR003856">
    <property type="entry name" value="LPS_length_determ_N"/>
</dbReference>
<evidence type="ECO:0000256" key="2">
    <source>
        <dbReference type="ARBA" id="ARBA00022475"/>
    </source>
</evidence>
<evidence type="ECO:0000313" key="9">
    <source>
        <dbReference type="Proteomes" id="UP000261948"/>
    </source>
</evidence>
<feature type="domain" description="Polysaccharide chain length determinant N-terminal" evidence="7">
    <location>
        <begin position="18"/>
        <end position="111"/>
    </location>
</feature>
<dbReference type="Pfam" id="PF02706">
    <property type="entry name" value="Wzz"/>
    <property type="match status" value="1"/>
</dbReference>
<evidence type="ECO:0000256" key="3">
    <source>
        <dbReference type="ARBA" id="ARBA00022692"/>
    </source>
</evidence>
<reference evidence="8 9" key="1">
    <citation type="submission" date="2018-08" db="EMBL/GenBank/DDBJ databases">
        <title>Comamonas testosteroni strain SWCO2.</title>
        <authorList>
            <person name="Jiang N."/>
            <person name="Zhang X.Z."/>
        </authorList>
    </citation>
    <scope>NUCLEOTIDE SEQUENCE [LARGE SCALE GENOMIC DNA]</scope>
    <source>
        <strain evidence="8 9">SWCO2</strain>
    </source>
</reference>
<keyword evidence="9" id="KW-1185">Reference proteome</keyword>
<evidence type="ECO:0000259" key="7">
    <source>
        <dbReference type="Pfam" id="PF02706"/>
    </source>
</evidence>
<dbReference type="PANTHER" id="PTHR32309">
    <property type="entry name" value="TYROSINE-PROTEIN KINASE"/>
    <property type="match status" value="1"/>
</dbReference>
<evidence type="ECO:0000256" key="4">
    <source>
        <dbReference type="ARBA" id="ARBA00022989"/>
    </source>
</evidence>
<dbReference type="GO" id="GO:0005886">
    <property type="term" value="C:plasma membrane"/>
    <property type="evidence" value="ECO:0007669"/>
    <property type="project" value="UniProtKB-SubCell"/>
</dbReference>
<dbReference type="InterPro" id="IPR050445">
    <property type="entry name" value="Bact_polysacc_biosynth/exp"/>
</dbReference>
<organism evidence="8 9">
    <name type="scientific">Comamonas testosteroni</name>
    <name type="common">Pseudomonas testosteroni</name>
    <dbReference type="NCBI Taxonomy" id="285"/>
    <lineage>
        <taxon>Bacteria</taxon>
        <taxon>Pseudomonadati</taxon>
        <taxon>Pseudomonadota</taxon>
        <taxon>Betaproteobacteria</taxon>
        <taxon>Burkholderiales</taxon>
        <taxon>Comamonadaceae</taxon>
        <taxon>Comamonas</taxon>
    </lineage>
</organism>